<keyword evidence="1" id="KW-0813">Transport</keyword>
<dbReference type="PANTHER" id="PTHR42794:SF1">
    <property type="entry name" value="HEMIN IMPORT ATP-BINDING PROTEIN HMUV"/>
    <property type="match status" value="1"/>
</dbReference>
<accession>A0A9D2M944</accession>
<dbReference type="InterPro" id="IPR027417">
    <property type="entry name" value="P-loop_NTPase"/>
</dbReference>
<evidence type="ECO:0000256" key="1">
    <source>
        <dbReference type="ARBA" id="ARBA00022448"/>
    </source>
</evidence>
<keyword evidence="2" id="KW-0547">Nucleotide-binding</keyword>
<dbReference type="Proteomes" id="UP000886803">
    <property type="component" value="Unassembled WGS sequence"/>
</dbReference>
<dbReference type="PANTHER" id="PTHR42794">
    <property type="entry name" value="HEMIN IMPORT ATP-BINDING PROTEIN HMUV"/>
    <property type="match status" value="1"/>
</dbReference>
<dbReference type="GO" id="GO:0005524">
    <property type="term" value="F:ATP binding"/>
    <property type="evidence" value="ECO:0007669"/>
    <property type="project" value="UniProtKB-KW"/>
</dbReference>
<comment type="caution">
    <text evidence="6">The sequence shown here is derived from an EMBL/GenBank/DDBJ whole genome shotgun (WGS) entry which is preliminary data.</text>
</comment>
<evidence type="ECO:0000313" key="6">
    <source>
        <dbReference type="EMBL" id="HJB43153.1"/>
    </source>
</evidence>
<dbReference type="PROSITE" id="PS50893">
    <property type="entry name" value="ABC_TRANSPORTER_2"/>
    <property type="match status" value="1"/>
</dbReference>
<name>A0A9D2M944_9FIRM</name>
<organism evidence="6 7">
    <name type="scientific">Candidatus Gemmiger avicola</name>
    <dbReference type="NCBI Taxonomy" id="2838605"/>
    <lineage>
        <taxon>Bacteria</taxon>
        <taxon>Bacillati</taxon>
        <taxon>Bacillota</taxon>
        <taxon>Clostridia</taxon>
        <taxon>Eubacteriales</taxon>
        <taxon>Gemmiger</taxon>
    </lineage>
</organism>
<gene>
    <name evidence="6" type="ORF">H9945_11725</name>
</gene>
<dbReference type="SUPFAM" id="SSF52540">
    <property type="entry name" value="P-loop containing nucleoside triphosphate hydrolases"/>
    <property type="match status" value="1"/>
</dbReference>
<reference evidence="6" key="2">
    <citation type="submission" date="2021-04" db="EMBL/GenBank/DDBJ databases">
        <authorList>
            <person name="Gilroy R."/>
        </authorList>
    </citation>
    <scope>NUCLEOTIDE SEQUENCE</scope>
    <source>
        <strain evidence="6">ChiBcec8-13705</strain>
    </source>
</reference>
<protein>
    <submittedName>
        <fullName evidence="6">ABC transporter ATP-binding protein</fullName>
    </submittedName>
</protein>
<dbReference type="FunFam" id="3.40.50.300:FF:000134">
    <property type="entry name" value="Iron-enterobactin ABC transporter ATP-binding protein"/>
    <property type="match status" value="1"/>
</dbReference>
<dbReference type="Pfam" id="PF00005">
    <property type="entry name" value="ABC_tran"/>
    <property type="match status" value="1"/>
</dbReference>
<proteinExistence type="predicted"/>
<evidence type="ECO:0000256" key="3">
    <source>
        <dbReference type="ARBA" id="ARBA00022840"/>
    </source>
</evidence>
<feature type="domain" description="ABC transporter" evidence="5">
    <location>
        <begin position="2"/>
        <end position="236"/>
    </location>
</feature>
<dbReference type="Gene3D" id="3.40.50.300">
    <property type="entry name" value="P-loop containing nucleotide triphosphate hydrolases"/>
    <property type="match status" value="1"/>
</dbReference>
<evidence type="ECO:0000313" key="7">
    <source>
        <dbReference type="Proteomes" id="UP000886803"/>
    </source>
</evidence>
<keyword evidence="4" id="KW-1278">Translocase</keyword>
<dbReference type="AlphaFoldDB" id="A0A9D2M944"/>
<reference evidence="6" key="1">
    <citation type="journal article" date="2021" name="PeerJ">
        <title>Extensive microbial diversity within the chicken gut microbiome revealed by metagenomics and culture.</title>
        <authorList>
            <person name="Gilroy R."/>
            <person name="Ravi A."/>
            <person name="Getino M."/>
            <person name="Pursley I."/>
            <person name="Horton D.L."/>
            <person name="Alikhan N.F."/>
            <person name="Baker D."/>
            <person name="Gharbi K."/>
            <person name="Hall N."/>
            <person name="Watson M."/>
            <person name="Adriaenssens E.M."/>
            <person name="Foster-Nyarko E."/>
            <person name="Jarju S."/>
            <person name="Secka A."/>
            <person name="Antonio M."/>
            <person name="Oren A."/>
            <person name="Chaudhuri R.R."/>
            <person name="La Ragione R."/>
            <person name="Hildebrand F."/>
            <person name="Pallen M.J."/>
        </authorList>
    </citation>
    <scope>NUCLEOTIDE SEQUENCE</scope>
    <source>
        <strain evidence="6">ChiBcec8-13705</strain>
    </source>
</reference>
<dbReference type="InterPro" id="IPR003439">
    <property type="entry name" value="ABC_transporter-like_ATP-bd"/>
</dbReference>
<sequence>MIQLQHVCAGYRGRAVLQDISLSFTPGEVLVLAGPNGCGKSTLLRTALGLLPCISGQVLYNGTPCAALTARQIARQAAFLSQSRAVPNITARRMVLHGRFPHLSYPRRYTAEDFRIVDAALSEADAADLADRPLPELSGGQRQKVYLAMAIAQQTPTLLMDEPTTFLDIRHQLAAMAMARRLAAGGRAVVLVLHDLPLALRTADRLAVLADGRLLCTDTPQRVFESRLLEQVFGVRLARCRTDNGWRYSCESAGF</sequence>
<keyword evidence="3 6" id="KW-0067">ATP-binding</keyword>
<evidence type="ECO:0000259" key="5">
    <source>
        <dbReference type="PROSITE" id="PS50893"/>
    </source>
</evidence>
<evidence type="ECO:0000256" key="4">
    <source>
        <dbReference type="ARBA" id="ARBA00022967"/>
    </source>
</evidence>
<dbReference type="GO" id="GO:0016887">
    <property type="term" value="F:ATP hydrolysis activity"/>
    <property type="evidence" value="ECO:0007669"/>
    <property type="project" value="InterPro"/>
</dbReference>
<dbReference type="EMBL" id="DWYG01000192">
    <property type="protein sequence ID" value="HJB43153.1"/>
    <property type="molecule type" value="Genomic_DNA"/>
</dbReference>
<dbReference type="SMART" id="SM00382">
    <property type="entry name" value="AAA"/>
    <property type="match status" value="1"/>
</dbReference>
<dbReference type="CDD" id="cd03214">
    <property type="entry name" value="ABC_Iron-Siderophores_B12_Hemin"/>
    <property type="match status" value="1"/>
</dbReference>
<dbReference type="InterPro" id="IPR003593">
    <property type="entry name" value="AAA+_ATPase"/>
</dbReference>
<evidence type="ECO:0000256" key="2">
    <source>
        <dbReference type="ARBA" id="ARBA00022741"/>
    </source>
</evidence>